<dbReference type="RefSeq" id="WP_136080966.1">
    <property type="nucleotide sequence ID" value="NZ_CAAHFG010000002.1"/>
</dbReference>
<evidence type="ECO:0000256" key="3">
    <source>
        <dbReference type="ARBA" id="ARBA00022777"/>
    </source>
</evidence>
<dbReference type="InterPro" id="IPR000719">
    <property type="entry name" value="Prot_kinase_dom"/>
</dbReference>
<proteinExistence type="predicted"/>
<sequence length="685" mass="77253">MKDSPDNGKKRPERRKKLLRQFYGADPDKPSAEELEWTTPILHSLKSTDARYRKLDPIASGGEKSIVRTFDERLKRCVAMAHPIKTETPDDLEQFLREAQLTANLTHPNIVPIYNMGIDEAGTPFFTMELVPGDSLKDIIDKLAEGDKTYEKRYPLGTLLGIYNKVCDAVAYAHSCNVLHLDIKPDNIRVGQFGEVFLCDWGLAHVGLDRPPTAAPQELNGLDGEILNDMTLSGIMKGTPGFMAPEQVSGGEKTTQTDIYALGAILYTLLTHKLPVEGAHTNEVLENTRAGRIVPPAKRHPARPPNRSLCAVATKALATEPAGRYATVQELQADINRFLAGFPTRVERAGLHTRLMLLTQRHKELSLWLIALLSVFALAMGINLSVIRHEKEIGEQNFALYKEEQEKSLKVGEELATLSYHAQGVRSYVTARNMIPVAERLLENKNLDPANRTAILLEKARMHFMLQQFNAARDALEQAPKLDTRNAAMLELCRQYAEFKTNDHDLLPDGDLAELMTHTEAINRDFCLFLYYHYTRRIPEINPSEHTKLVAVMLFWLNELSLENIPELKLTKRPEGWHLDLSHSPYSAYLVTIPLIYRQNVLAPLNLHALDISHTPLSLARELRKIDIRELRMVGVALEPQDKLPWTLGNLGLERLIVGRGEYPQALLNRIRSKGIEVIEEEGEE</sequence>
<feature type="transmembrane region" description="Helical" evidence="5">
    <location>
        <begin position="365"/>
        <end position="387"/>
    </location>
</feature>
<keyword evidence="5" id="KW-1133">Transmembrane helix</keyword>
<keyword evidence="4" id="KW-0067">ATP-binding</keyword>
<keyword evidence="8" id="KW-1185">Reference proteome</keyword>
<evidence type="ECO:0000256" key="2">
    <source>
        <dbReference type="ARBA" id="ARBA00022741"/>
    </source>
</evidence>
<dbReference type="SMART" id="SM00220">
    <property type="entry name" value="S_TKc"/>
    <property type="match status" value="1"/>
</dbReference>
<dbReference type="Proteomes" id="UP000366872">
    <property type="component" value="Unassembled WGS sequence"/>
</dbReference>
<name>A0A6C2U6C4_PONDE</name>
<dbReference type="EMBL" id="CAAHFG010000002">
    <property type="protein sequence ID" value="VGO15399.1"/>
    <property type="molecule type" value="Genomic_DNA"/>
</dbReference>
<dbReference type="PANTHER" id="PTHR43289:SF6">
    <property type="entry name" value="SERINE_THREONINE-PROTEIN KINASE NEKL-3"/>
    <property type="match status" value="1"/>
</dbReference>
<accession>A0A6C2U6C4</accession>
<reference evidence="7 8" key="1">
    <citation type="submission" date="2019-04" db="EMBL/GenBank/DDBJ databases">
        <authorList>
            <person name="Van Vliet M D."/>
        </authorList>
    </citation>
    <scope>NUCLEOTIDE SEQUENCE [LARGE SCALE GENOMIC DNA]</scope>
    <source>
        <strain evidence="7 8">F1</strain>
    </source>
</reference>
<dbReference type="Gene3D" id="1.10.510.10">
    <property type="entry name" value="Transferase(Phosphotransferase) domain 1"/>
    <property type="match status" value="1"/>
</dbReference>
<dbReference type="GO" id="GO:0004674">
    <property type="term" value="F:protein serine/threonine kinase activity"/>
    <property type="evidence" value="ECO:0007669"/>
    <property type="project" value="TreeGrafter"/>
</dbReference>
<dbReference type="GO" id="GO:0005524">
    <property type="term" value="F:ATP binding"/>
    <property type="evidence" value="ECO:0007669"/>
    <property type="project" value="UniProtKB-KW"/>
</dbReference>
<evidence type="ECO:0000256" key="4">
    <source>
        <dbReference type="ARBA" id="ARBA00022840"/>
    </source>
</evidence>
<evidence type="ECO:0000256" key="5">
    <source>
        <dbReference type="SAM" id="Phobius"/>
    </source>
</evidence>
<keyword evidence="5" id="KW-0472">Membrane</keyword>
<organism evidence="7 8">
    <name type="scientific">Pontiella desulfatans</name>
    <dbReference type="NCBI Taxonomy" id="2750659"/>
    <lineage>
        <taxon>Bacteria</taxon>
        <taxon>Pseudomonadati</taxon>
        <taxon>Kiritimatiellota</taxon>
        <taxon>Kiritimatiellia</taxon>
        <taxon>Kiritimatiellales</taxon>
        <taxon>Pontiellaceae</taxon>
        <taxon>Pontiella</taxon>
    </lineage>
</organism>
<evidence type="ECO:0000313" key="7">
    <source>
        <dbReference type="EMBL" id="VGO15399.1"/>
    </source>
</evidence>
<dbReference type="PROSITE" id="PS50011">
    <property type="entry name" value="PROTEIN_KINASE_DOM"/>
    <property type="match status" value="1"/>
</dbReference>
<dbReference type="CDD" id="cd14014">
    <property type="entry name" value="STKc_PknB_like"/>
    <property type="match status" value="1"/>
</dbReference>
<dbReference type="Gene3D" id="3.30.200.20">
    <property type="entry name" value="Phosphorylase Kinase, domain 1"/>
    <property type="match status" value="1"/>
</dbReference>
<keyword evidence="5" id="KW-0812">Transmembrane</keyword>
<dbReference type="AlphaFoldDB" id="A0A6C2U6C4"/>
<feature type="domain" description="Protein kinase" evidence="6">
    <location>
        <begin position="52"/>
        <end position="339"/>
    </location>
</feature>
<keyword evidence="1" id="KW-0808">Transferase</keyword>
<dbReference type="SUPFAM" id="SSF56112">
    <property type="entry name" value="Protein kinase-like (PK-like)"/>
    <property type="match status" value="1"/>
</dbReference>
<keyword evidence="2" id="KW-0547">Nucleotide-binding</keyword>
<protein>
    <submittedName>
        <fullName evidence="7">Serine/threonine-protein kinase PknD</fullName>
    </submittedName>
</protein>
<keyword evidence="3 7" id="KW-0418">Kinase</keyword>
<evidence type="ECO:0000313" key="8">
    <source>
        <dbReference type="Proteomes" id="UP000366872"/>
    </source>
</evidence>
<evidence type="ECO:0000259" key="6">
    <source>
        <dbReference type="PROSITE" id="PS50011"/>
    </source>
</evidence>
<dbReference type="Pfam" id="PF00069">
    <property type="entry name" value="Pkinase"/>
    <property type="match status" value="1"/>
</dbReference>
<dbReference type="PANTHER" id="PTHR43289">
    <property type="entry name" value="MITOGEN-ACTIVATED PROTEIN KINASE KINASE KINASE 20-RELATED"/>
    <property type="match status" value="1"/>
</dbReference>
<gene>
    <name evidence="7" type="primary">pknD_12</name>
    <name evidence="7" type="ORF">PDESU_03982</name>
</gene>
<dbReference type="InterPro" id="IPR011009">
    <property type="entry name" value="Kinase-like_dom_sf"/>
</dbReference>
<evidence type="ECO:0000256" key="1">
    <source>
        <dbReference type="ARBA" id="ARBA00022679"/>
    </source>
</evidence>